<evidence type="ECO:0000256" key="3">
    <source>
        <dbReference type="ARBA" id="ARBA00022676"/>
    </source>
</evidence>
<dbReference type="OrthoDB" id="5835829at2759"/>
<name>A0A067KBF9_JATCU</name>
<comment type="similarity">
    <text evidence="2 6">Belongs to the UDP-glycosyltransferase family.</text>
</comment>
<dbReference type="PANTHER" id="PTHR11926:SF774">
    <property type="entry name" value="UDP-GLYCOSYLTRANSFERASE 85A1-RELATED"/>
    <property type="match status" value="1"/>
</dbReference>
<dbReference type="GO" id="GO:0080044">
    <property type="term" value="F:quercetin 7-O-glucosyltransferase activity"/>
    <property type="evidence" value="ECO:0007669"/>
    <property type="project" value="TreeGrafter"/>
</dbReference>
<dbReference type="GO" id="GO:0080043">
    <property type="term" value="F:quercetin 3-O-glucosyltransferase activity"/>
    <property type="evidence" value="ECO:0007669"/>
    <property type="project" value="TreeGrafter"/>
</dbReference>
<dbReference type="PANTHER" id="PTHR11926">
    <property type="entry name" value="GLUCOSYL/GLUCURONOSYL TRANSFERASES"/>
    <property type="match status" value="1"/>
</dbReference>
<evidence type="ECO:0000256" key="1">
    <source>
        <dbReference type="ARBA" id="ARBA00004935"/>
    </source>
</evidence>
<keyword evidence="9" id="KW-1185">Reference proteome</keyword>
<dbReference type="Pfam" id="PF00201">
    <property type="entry name" value="UDPGT"/>
    <property type="match status" value="1"/>
</dbReference>
<dbReference type="InterPro" id="IPR002213">
    <property type="entry name" value="UDP_glucos_trans"/>
</dbReference>
<evidence type="ECO:0000256" key="6">
    <source>
        <dbReference type="RuleBase" id="RU003718"/>
    </source>
</evidence>
<dbReference type="Gene3D" id="3.40.50.2000">
    <property type="entry name" value="Glycogen Phosphorylase B"/>
    <property type="match status" value="2"/>
</dbReference>
<reference evidence="8 9" key="1">
    <citation type="journal article" date="2014" name="PLoS ONE">
        <title>Global Analysis of Gene Expression Profiles in Physic Nut (Jatropha curcas L.) Seedlings Exposed to Salt Stress.</title>
        <authorList>
            <person name="Zhang L."/>
            <person name="Zhang C."/>
            <person name="Wu P."/>
            <person name="Chen Y."/>
            <person name="Li M."/>
            <person name="Jiang H."/>
            <person name="Wu G."/>
        </authorList>
    </citation>
    <scope>NUCLEOTIDE SEQUENCE [LARGE SCALE GENOMIC DNA]</scope>
    <source>
        <strain evidence="9">cv. GZQX0401</strain>
        <tissue evidence="8">Young leaves</tissue>
    </source>
</reference>
<accession>A0A067KBF9</accession>
<evidence type="ECO:0000313" key="9">
    <source>
        <dbReference type="Proteomes" id="UP000027138"/>
    </source>
</evidence>
<comment type="catalytic activity">
    <reaction evidence="5">
        <text>an anthocyanidin + UDP-alpha-D-glucose + H(+) = an anthocyanidin 3-O-beta-D-glucoside + UDP</text>
        <dbReference type="Rhea" id="RHEA:20093"/>
        <dbReference type="ChEBI" id="CHEBI:15378"/>
        <dbReference type="ChEBI" id="CHEBI:16307"/>
        <dbReference type="ChEBI" id="CHEBI:58223"/>
        <dbReference type="ChEBI" id="CHEBI:58885"/>
        <dbReference type="ChEBI" id="CHEBI:143576"/>
        <dbReference type="EC" id="2.4.1.115"/>
    </reaction>
</comment>
<dbReference type="AlphaFoldDB" id="A0A067KBF9"/>
<dbReference type="GO" id="GO:0009718">
    <property type="term" value="P:anthocyanin-containing compound biosynthetic process"/>
    <property type="evidence" value="ECO:0007669"/>
    <property type="project" value="UniProtKB-UniPathway"/>
</dbReference>
<comment type="pathway">
    <text evidence="1">Pigment biosynthesis; anthocyanin biosynthesis.</text>
</comment>
<evidence type="ECO:0000256" key="7">
    <source>
        <dbReference type="RuleBase" id="RU362057"/>
    </source>
</evidence>
<dbReference type="FunFam" id="3.40.50.2000:FF:000078">
    <property type="entry name" value="Glycosyltransferase"/>
    <property type="match status" value="1"/>
</dbReference>
<dbReference type="InterPro" id="IPR035595">
    <property type="entry name" value="UDP_glycos_trans_CS"/>
</dbReference>
<dbReference type="Proteomes" id="UP000027138">
    <property type="component" value="Unassembled WGS sequence"/>
</dbReference>
<evidence type="ECO:0000313" key="8">
    <source>
        <dbReference type="EMBL" id="KDP29154.1"/>
    </source>
</evidence>
<dbReference type="CDD" id="cd03784">
    <property type="entry name" value="GT1_Gtf-like"/>
    <property type="match status" value="1"/>
</dbReference>
<protein>
    <recommendedName>
        <fullName evidence="7">Glycosyltransferase</fullName>
        <ecNumber evidence="7">2.4.1.-</ecNumber>
    </recommendedName>
</protein>
<dbReference type="SUPFAM" id="SSF53756">
    <property type="entry name" value="UDP-Glycosyltransferase/glycogen phosphorylase"/>
    <property type="match status" value="1"/>
</dbReference>
<proteinExistence type="inferred from homology"/>
<evidence type="ECO:0000256" key="4">
    <source>
        <dbReference type="ARBA" id="ARBA00022679"/>
    </source>
</evidence>
<evidence type="ECO:0000256" key="2">
    <source>
        <dbReference type="ARBA" id="ARBA00009995"/>
    </source>
</evidence>
<sequence>MEDNQEKPHAILMPCPLQGHIIPFVHLAINLASKGFTITFINTEFTHYRITKATTSANNQEYYDIFTEARTQFGFDIRYRIVSDGFPLVFDRAVNREQFLKGMLYIFSAHVDDLVGKLEQNTKPKITCLLADTFYVWPSMVAKKYNLVNISFWTEPALDFSLYYHWDLLKINGHFGYYDNREDTRKYIPGVEAIEPKDLPSYLQDTQTTTMNKMIYKGYENVKEADFIICNTIQELEPKPISALNEKQPFYSIGPIFLLNGFTNISIPTSLWSESDCTQWLQPKPHGSVLYVSFGSVAHCSKKDIIEIAHGLLLSKVSFIWVLRNDIVSSDDDDDILPVGFEDEIRDKGLIVPWCCQISVISNPTVGGFLTHCGWNSVLESIWYSVPMLCYPIFTDQITNRKLVVDDWKVGLNFCDKKEIRRDEVSEKINRLMSGKSATDLRNNIKQVKKTLQDAVSTIGSSERNFNKFIGDVKAKISEAAK</sequence>
<organism evidence="8 9">
    <name type="scientific">Jatropha curcas</name>
    <name type="common">Barbados nut</name>
    <dbReference type="NCBI Taxonomy" id="180498"/>
    <lineage>
        <taxon>Eukaryota</taxon>
        <taxon>Viridiplantae</taxon>
        <taxon>Streptophyta</taxon>
        <taxon>Embryophyta</taxon>
        <taxon>Tracheophyta</taxon>
        <taxon>Spermatophyta</taxon>
        <taxon>Magnoliopsida</taxon>
        <taxon>eudicotyledons</taxon>
        <taxon>Gunneridae</taxon>
        <taxon>Pentapetalae</taxon>
        <taxon>rosids</taxon>
        <taxon>fabids</taxon>
        <taxon>Malpighiales</taxon>
        <taxon>Euphorbiaceae</taxon>
        <taxon>Crotonoideae</taxon>
        <taxon>Jatropheae</taxon>
        <taxon>Jatropha</taxon>
    </lineage>
</organism>
<keyword evidence="4 6" id="KW-0808">Transferase</keyword>
<gene>
    <name evidence="8" type="ORF">JCGZ_16543</name>
</gene>
<dbReference type="GO" id="GO:0047213">
    <property type="term" value="F:anthocyanidin 3-O-glucosyltransferase activity"/>
    <property type="evidence" value="ECO:0007669"/>
    <property type="project" value="UniProtKB-EC"/>
</dbReference>
<evidence type="ECO:0000256" key="5">
    <source>
        <dbReference type="ARBA" id="ARBA00047606"/>
    </source>
</evidence>
<dbReference type="EMBL" id="KK914761">
    <property type="protein sequence ID" value="KDP29154.1"/>
    <property type="molecule type" value="Genomic_DNA"/>
</dbReference>
<dbReference type="PROSITE" id="PS00375">
    <property type="entry name" value="UDPGT"/>
    <property type="match status" value="1"/>
</dbReference>
<dbReference type="EC" id="2.4.1.-" evidence="7"/>
<keyword evidence="3 6" id="KW-0328">Glycosyltransferase</keyword>
<dbReference type="UniPathway" id="UPA00009"/>